<dbReference type="Proteomes" id="UP001218188">
    <property type="component" value="Unassembled WGS sequence"/>
</dbReference>
<accession>A0AAD6WPL1</accession>
<reference evidence="1" key="1">
    <citation type="submission" date="2023-03" db="EMBL/GenBank/DDBJ databases">
        <title>Massive genome expansion in bonnet fungi (Mycena s.s.) driven by repeated elements and novel gene families across ecological guilds.</title>
        <authorList>
            <consortium name="Lawrence Berkeley National Laboratory"/>
            <person name="Harder C.B."/>
            <person name="Miyauchi S."/>
            <person name="Viragh M."/>
            <person name="Kuo A."/>
            <person name="Thoen E."/>
            <person name="Andreopoulos B."/>
            <person name="Lu D."/>
            <person name="Skrede I."/>
            <person name="Drula E."/>
            <person name="Henrissat B."/>
            <person name="Morin E."/>
            <person name="Kohler A."/>
            <person name="Barry K."/>
            <person name="LaButti K."/>
            <person name="Morin E."/>
            <person name="Salamov A."/>
            <person name="Lipzen A."/>
            <person name="Mereny Z."/>
            <person name="Hegedus B."/>
            <person name="Baldrian P."/>
            <person name="Stursova M."/>
            <person name="Weitz H."/>
            <person name="Taylor A."/>
            <person name="Grigoriev I.V."/>
            <person name="Nagy L.G."/>
            <person name="Martin F."/>
            <person name="Kauserud H."/>
        </authorList>
    </citation>
    <scope>NUCLEOTIDE SEQUENCE</scope>
    <source>
        <strain evidence="1">CBHHK200</strain>
    </source>
</reference>
<dbReference type="AlphaFoldDB" id="A0AAD6WPL1"/>
<feature type="non-terminal residue" evidence="1">
    <location>
        <position position="1"/>
    </location>
</feature>
<name>A0AAD6WPL1_9AGAR</name>
<evidence type="ECO:0000313" key="2">
    <source>
        <dbReference type="Proteomes" id="UP001218188"/>
    </source>
</evidence>
<proteinExistence type="predicted"/>
<dbReference type="EMBL" id="JARJCM010000310">
    <property type="protein sequence ID" value="KAJ7019026.1"/>
    <property type="molecule type" value="Genomic_DNA"/>
</dbReference>
<evidence type="ECO:0000313" key="1">
    <source>
        <dbReference type="EMBL" id="KAJ7019026.1"/>
    </source>
</evidence>
<feature type="non-terminal residue" evidence="1">
    <location>
        <position position="89"/>
    </location>
</feature>
<sequence>CEDCIFGKQDRMPFDDDVVHETEPLERVALNLWGKARTPSWSGAVYMMLVSDGGTSMKFPIFLNNKRKETMLNALEEWVTEAELQTGKK</sequence>
<comment type="caution">
    <text evidence="1">The sequence shown here is derived from an EMBL/GenBank/DDBJ whole genome shotgun (WGS) entry which is preliminary data.</text>
</comment>
<gene>
    <name evidence="1" type="ORF">C8F04DRAFT_903946</name>
</gene>
<organism evidence="1 2">
    <name type="scientific">Mycena alexandri</name>
    <dbReference type="NCBI Taxonomy" id="1745969"/>
    <lineage>
        <taxon>Eukaryota</taxon>
        <taxon>Fungi</taxon>
        <taxon>Dikarya</taxon>
        <taxon>Basidiomycota</taxon>
        <taxon>Agaricomycotina</taxon>
        <taxon>Agaricomycetes</taxon>
        <taxon>Agaricomycetidae</taxon>
        <taxon>Agaricales</taxon>
        <taxon>Marasmiineae</taxon>
        <taxon>Mycenaceae</taxon>
        <taxon>Mycena</taxon>
    </lineage>
</organism>
<keyword evidence="2" id="KW-1185">Reference proteome</keyword>
<protein>
    <submittedName>
        <fullName evidence="1">Uncharacterized protein</fullName>
    </submittedName>
</protein>